<feature type="compositionally biased region" description="Basic and acidic residues" evidence="9">
    <location>
        <begin position="21"/>
        <end position="39"/>
    </location>
</feature>
<evidence type="ECO:0000256" key="7">
    <source>
        <dbReference type="ARBA" id="ARBA00023014"/>
    </source>
</evidence>
<dbReference type="PIRSF" id="PIRSF005572">
    <property type="entry name" value="NifS"/>
    <property type="match status" value="1"/>
</dbReference>
<dbReference type="InterPro" id="IPR015421">
    <property type="entry name" value="PyrdxlP-dep_Trfase_major"/>
</dbReference>
<protein>
    <submittedName>
        <fullName evidence="11">Cysteine desulfurase family protein</fullName>
    </submittedName>
</protein>
<feature type="region of interest" description="Disordered" evidence="9">
    <location>
        <begin position="1"/>
        <end position="49"/>
    </location>
</feature>
<comment type="cofactor">
    <cofactor evidence="1">
        <name>pyridoxal 5'-phosphate</name>
        <dbReference type="ChEBI" id="CHEBI:597326"/>
    </cofactor>
</comment>
<gene>
    <name evidence="11" type="ORF">GCM10023336_23080</name>
</gene>
<keyword evidence="3" id="KW-0808">Transferase</keyword>
<dbReference type="Gene3D" id="3.40.640.10">
    <property type="entry name" value="Type I PLP-dependent aspartate aminotransferase-like (Major domain)"/>
    <property type="match status" value="1"/>
</dbReference>
<evidence type="ECO:0000256" key="9">
    <source>
        <dbReference type="SAM" id="MobiDB-lite"/>
    </source>
</evidence>
<dbReference type="EMBL" id="BAABKC010000037">
    <property type="protein sequence ID" value="GAA5053134.1"/>
    <property type="molecule type" value="Genomic_DNA"/>
</dbReference>
<keyword evidence="6" id="KW-0408">Iron</keyword>
<keyword evidence="7" id="KW-0411">Iron-sulfur</keyword>
<evidence type="ECO:0000259" key="10">
    <source>
        <dbReference type="Pfam" id="PF00266"/>
    </source>
</evidence>
<dbReference type="Pfam" id="PF00266">
    <property type="entry name" value="Aminotran_5"/>
    <property type="match status" value="1"/>
</dbReference>
<dbReference type="Gene3D" id="1.10.260.50">
    <property type="match status" value="1"/>
</dbReference>
<dbReference type="PANTHER" id="PTHR11601:SF34">
    <property type="entry name" value="CYSTEINE DESULFURASE"/>
    <property type="match status" value="1"/>
</dbReference>
<dbReference type="InterPro" id="IPR000192">
    <property type="entry name" value="Aminotrans_V_dom"/>
</dbReference>
<dbReference type="InterPro" id="IPR016454">
    <property type="entry name" value="Cysteine_dSase"/>
</dbReference>
<reference evidence="12" key="1">
    <citation type="journal article" date="2019" name="Int. J. Syst. Evol. Microbiol.">
        <title>The Global Catalogue of Microorganisms (GCM) 10K type strain sequencing project: providing services to taxonomists for standard genome sequencing and annotation.</title>
        <authorList>
            <consortium name="The Broad Institute Genomics Platform"/>
            <consortium name="The Broad Institute Genome Sequencing Center for Infectious Disease"/>
            <person name="Wu L."/>
            <person name="Ma J."/>
        </authorList>
    </citation>
    <scope>NUCLEOTIDE SEQUENCE [LARGE SCALE GENOMIC DNA]</scope>
    <source>
        <strain evidence="12">JCM 18410</strain>
    </source>
</reference>
<dbReference type="PANTHER" id="PTHR11601">
    <property type="entry name" value="CYSTEINE DESULFURYLASE FAMILY MEMBER"/>
    <property type="match status" value="1"/>
</dbReference>
<feature type="domain" description="Aminotransferase class V" evidence="10">
    <location>
        <begin position="57"/>
        <end position="417"/>
    </location>
</feature>
<evidence type="ECO:0000256" key="8">
    <source>
        <dbReference type="ARBA" id="ARBA00050776"/>
    </source>
</evidence>
<comment type="caution">
    <text evidence="11">The sequence shown here is derived from an EMBL/GenBank/DDBJ whole genome shotgun (WGS) entry which is preliminary data.</text>
</comment>
<feature type="compositionally biased region" description="Polar residues" evidence="9">
    <location>
        <begin position="1"/>
        <end position="10"/>
    </location>
</feature>
<dbReference type="RefSeq" id="WP_345668203.1">
    <property type="nucleotide sequence ID" value="NZ_BAABKC010000037.1"/>
</dbReference>
<evidence type="ECO:0000256" key="6">
    <source>
        <dbReference type="ARBA" id="ARBA00023004"/>
    </source>
</evidence>
<keyword evidence="4" id="KW-0479">Metal-binding</keyword>
<dbReference type="InterPro" id="IPR015422">
    <property type="entry name" value="PyrdxlP-dep_Trfase_small"/>
</dbReference>
<evidence type="ECO:0000313" key="12">
    <source>
        <dbReference type="Proteomes" id="UP001500124"/>
    </source>
</evidence>
<keyword evidence="5" id="KW-0663">Pyridoxal phosphate</keyword>
<comment type="similarity">
    <text evidence="2">Belongs to the class-V pyridoxal-phosphate-dependent aminotransferase family. NifS/IscS subfamily.</text>
</comment>
<organism evidence="11 12">
    <name type="scientific">Streptomyces similanensis</name>
    <dbReference type="NCBI Taxonomy" id="1274988"/>
    <lineage>
        <taxon>Bacteria</taxon>
        <taxon>Bacillati</taxon>
        <taxon>Actinomycetota</taxon>
        <taxon>Actinomycetes</taxon>
        <taxon>Kitasatosporales</taxon>
        <taxon>Streptomycetaceae</taxon>
        <taxon>Streptomyces</taxon>
    </lineage>
</organism>
<accession>A0ABP9K7R1</accession>
<evidence type="ECO:0000256" key="4">
    <source>
        <dbReference type="ARBA" id="ARBA00022723"/>
    </source>
</evidence>
<name>A0ABP9K7R1_9ACTN</name>
<evidence type="ECO:0000256" key="1">
    <source>
        <dbReference type="ARBA" id="ARBA00001933"/>
    </source>
</evidence>
<evidence type="ECO:0000256" key="3">
    <source>
        <dbReference type="ARBA" id="ARBA00022679"/>
    </source>
</evidence>
<dbReference type="InterPro" id="IPR015424">
    <property type="entry name" value="PyrdxlP-dep_Trfase"/>
</dbReference>
<proteinExistence type="inferred from homology"/>
<dbReference type="Proteomes" id="UP001500124">
    <property type="component" value="Unassembled WGS sequence"/>
</dbReference>
<evidence type="ECO:0000313" key="11">
    <source>
        <dbReference type="EMBL" id="GAA5053134.1"/>
    </source>
</evidence>
<evidence type="ECO:0000256" key="2">
    <source>
        <dbReference type="ARBA" id="ARBA00006490"/>
    </source>
</evidence>
<evidence type="ECO:0000256" key="5">
    <source>
        <dbReference type="ARBA" id="ARBA00022898"/>
    </source>
</evidence>
<dbReference type="SUPFAM" id="SSF53383">
    <property type="entry name" value="PLP-dependent transferases"/>
    <property type="match status" value="1"/>
</dbReference>
<keyword evidence="12" id="KW-1185">Reference proteome</keyword>
<sequence length="431" mass="44326">MAQKPYTNRNPYEPRLGGSRGGDRPYDTHRPYVPRDPHDTYAPGGVPPHPGLAGGPVYLDYNATTPVDPRVAEAMAPYLTAFFGNPSSGHSYAEVPRRALAGARAEVAGLIGARADEIVFTASGSEADLLALRGAVLASDRRRPHLITQATEHPAVLETARALERLHGTRVTVLPVDGAGRVDPAALAAACTEDTVLVSVMAANNETGALQPVAELAALAHAHGALFHCDAAQAAGRIPLDVRALGADLVTVVGHKMYAPKGTAALYVRDGVRLEPVVHGGGQERGLRAGTENVALAVALGAAARIAAAELADGTPARTAALRDDLHRRLAEGLPGRVRLHGPREDRLPNTLNVGVEGALGHELLAAAGRVAAATGSACHSGAHTPSPVLSAMGVEPARALGALRLSLGRWTTPADVGTAATALVAAAAPR</sequence>
<comment type="catalytic activity">
    <reaction evidence="8">
        <text>(sulfur carrier)-H + L-cysteine = (sulfur carrier)-SH + L-alanine</text>
        <dbReference type="Rhea" id="RHEA:43892"/>
        <dbReference type="Rhea" id="RHEA-COMP:14737"/>
        <dbReference type="Rhea" id="RHEA-COMP:14739"/>
        <dbReference type="ChEBI" id="CHEBI:29917"/>
        <dbReference type="ChEBI" id="CHEBI:35235"/>
        <dbReference type="ChEBI" id="CHEBI:57972"/>
        <dbReference type="ChEBI" id="CHEBI:64428"/>
        <dbReference type="EC" id="2.8.1.7"/>
    </reaction>
</comment>
<dbReference type="Gene3D" id="3.90.1150.10">
    <property type="entry name" value="Aspartate Aminotransferase, domain 1"/>
    <property type="match status" value="1"/>
</dbReference>